<gene>
    <name evidence="10" type="primary">8236809</name>
    <name evidence="9" type="ORF">Phum_PHUM596820</name>
</gene>
<dbReference type="EMBL" id="AAZO01007270">
    <property type="status" value="NOT_ANNOTATED_CDS"/>
    <property type="molecule type" value="Genomic_DNA"/>
</dbReference>
<dbReference type="SUPFAM" id="SSF51197">
    <property type="entry name" value="Clavaminate synthase-like"/>
    <property type="match status" value="1"/>
</dbReference>
<protein>
    <submittedName>
        <fullName evidence="9 10">Protein PTDSR-A, putative</fullName>
    </submittedName>
</protein>
<dbReference type="GeneID" id="8236809"/>
<proteinExistence type="predicted"/>
<reference evidence="9" key="1">
    <citation type="submission" date="2007-04" db="EMBL/GenBank/DDBJ databases">
        <title>Annotation of Pediculus humanus corporis strain USDA.</title>
        <authorList>
            <person name="Kirkness E."/>
            <person name="Hannick L."/>
            <person name="Hass B."/>
            <person name="Bruggner R."/>
            <person name="Lawson D."/>
            <person name="Bidwell S."/>
            <person name="Joardar V."/>
            <person name="Caler E."/>
            <person name="Walenz B."/>
            <person name="Inman J."/>
            <person name="Schobel S."/>
            <person name="Galinsky K."/>
            <person name="Amedeo P."/>
            <person name="Strausberg R."/>
        </authorList>
    </citation>
    <scope>NUCLEOTIDE SEQUENCE</scope>
    <source>
        <strain evidence="9">USDA</strain>
    </source>
</reference>
<dbReference type="GO" id="GO:0051864">
    <property type="term" value="F:histone H3K36 demethylase activity"/>
    <property type="evidence" value="ECO:0007669"/>
    <property type="project" value="TreeGrafter"/>
</dbReference>
<dbReference type="InterPro" id="IPR041667">
    <property type="entry name" value="Cupin_8"/>
</dbReference>
<evidence type="ECO:0000256" key="6">
    <source>
        <dbReference type="ARBA" id="ARBA00023242"/>
    </source>
</evidence>
<keyword evidence="4" id="KW-0560">Oxidoreductase</keyword>
<sequence length="423" mass="49174">MKDMVRYEIEKFWNDNLLDDIKDEHGIEIKLLIKFYQEKYKIKMADGKELINESKMVLNRTWELLNVGKWMNVPVERKQVYAIATYLQILGLLESSKNYDDDDDDDRKVLEKCLEITDLGILLGLPFGTISLTSIADILSNALNKGKKRKREEEEEEGQEVEKSEISIKENFRESFDDNDSIIIDSIECPSLEYFYNNYMIKNTPVKLTGCMNHWPALKLWKDFGYIVGKAGCRTVPVEIGKHYAHDTYSQKLMKISEFVEEYINNPSKSAIGYLAQHQLFDQVPELKKDIIIPDYCALTLKPDVDENSETEINAWFGPNATISPLHNDPKNNLLCQVVGTKKLILFSQSDTQFLYPHPSSILFNTSRVDVENPDFNSFPEFKKVKTKMTCLLKPGEMIYIPPKYWHHVRSLENSFSVSFWWE</sequence>
<dbReference type="AlphaFoldDB" id="E0W2T0"/>
<evidence type="ECO:0000313" key="11">
    <source>
        <dbReference type="Proteomes" id="UP000009046"/>
    </source>
</evidence>
<keyword evidence="3" id="KW-0479">Metal-binding</keyword>
<evidence type="ECO:0000313" key="9">
    <source>
        <dbReference type="EMBL" id="EEB19936.1"/>
    </source>
</evidence>
<accession>E0W2T0</accession>
<dbReference type="STRING" id="121224.E0W2T0"/>
<dbReference type="Pfam" id="PF13621">
    <property type="entry name" value="Cupin_8"/>
    <property type="match status" value="1"/>
</dbReference>
<dbReference type="PANTHER" id="PTHR12461">
    <property type="entry name" value="HYPOXIA-INDUCIBLE FACTOR 1 ALPHA INHIBITOR-RELATED"/>
    <property type="match status" value="1"/>
</dbReference>
<reference evidence="10" key="3">
    <citation type="submission" date="2021-02" db="UniProtKB">
        <authorList>
            <consortium name="EnsemblMetazoa"/>
        </authorList>
    </citation>
    <scope>IDENTIFICATION</scope>
    <source>
        <strain evidence="10">USDA</strain>
    </source>
</reference>
<comment type="cofactor">
    <cofactor evidence="1">
        <name>Fe(2+)</name>
        <dbReference type="ChEBI" id="CHEBI:29033"/>
    </cofactor>
</comment>
<dbReference type="FunFam" id="2.60.120.650:FF:000061">
    <property type="entry name" value="Glucosamine 6-phosphate N-acetyltransferase"/>
    <property type="match status" value="1"/>
</dbReference>
<evidence type="ECO:0000313" key="10">
    <source>
        <dbReference type="EnsemblMetazoa" id="PHUM596820-PA"/>
    </source>
</evidence>
<dbReference type="eggNOG" id="KOG2132">
    <property type="taxonomic scope" value="Eukaryota"/>
</dbReference>
<name>E0W2T0_PEDHC</name>
<evidence type="ECO:0000256" key="7">
    <source>
        <dbReference type="SAM" id="Coils"/>
    </source>
</evidence>
<dbReference type="CTD" id="8236809"/>
<evidence type="ECO:0000256" key="3">
    <source>
        <dbReference type="ARBA" id="ARBA00022723"/>
    </source>
</evidence>
<dbReference type="OrthoDB" id="47172at2759"/>
<keyword evidence="7" id="KW-0175">Coiled coil</keyword>
<dbReference type="PANTHER" id="PTHR12461:SF106">
    <property type="entry name" value="BIFUNCTIONAL PEPTIDASE AND ARGINYL-HYDROXYLASE JMJD5"/>
    <property type="match status" value="1"/>
</dbReference>
<keyword evidence="11" id="KW-1185">Reference proteome</keyword>
<keyword evidence="6" id="KW-0539">Nucleus</keyword>
<dbReference type="Gene3D" id="2.60.120.650">
    <property type="entry name" value="Cupin"/>
    <property type="match status" value="1"/>
</dbReference>
<evidence type="ECO:0000256" key="5">
    <source>
        <dbReference type="ARBA" id="ARBA00023004"/>
    </source>
</evidence>
<organism>
    <name type="scientific">Pediculus humanus subsp. corporis</name>
    <name type="common">Body louse</name>
    <dbReference type="NCBI Taxonomy" id="121224"/>
    <lineage>
        <taxon>Eukaryota</taxon>
        <taxon>Metazoa</taxon>
        <taxon>Ecdysozoa</taxon>
        <taxon>Arthropoda</taxon>
        <taxon>Hexapoda</taxon>
        <taxon>Insecta</taxon>
        <taxon>Pterygota</taxon>
        <taxon>Neoptera</taxon>
        <taxon>Paraneoptera</taxon>
        <taxon>Psocodea</taxon>
        <taxon>Troctomorpha</taxon>
        <taxon>Phthiraptera</taxon>
        <taxon>Anoplura</taxon>
        <taxon>Pediculidae</taxon>
        <taxon>Pediculus</taxon>
    </lineage>
</organism>
<dbReference type="VEuPathDB" id="VectorBase:PHUM596820"/>
<comment type="subcellular location">
    <subcellularLocation>
        <location evidence="2">Nucleus</location>
    </subcellularLocation>
</comment>
<dbReference type="RefSeq" id="XP_002432674.1">
    <property type="nucleotide sequence ID" value="XM_002432629.1"/>
</dbReference>
<evidence type="ECO:0000256" key="4">
    <source>
        <dbReference type="ARBA" id="ARBA00023002"/>
    </source>
</evidence>
<keyword evidence="5" id="KW-0408">Iron</keyword>
<dbReference type="GO" id="GO:0005634">
    <property type="term" value="C:nucleus"/>
    <property type="evidence" value="ECO:0007669"/>
    <property type="project" value="UniProtKB-SubCell"/>
</dbReference>
<dbReference type="FunCoup" id="E0W2T0">
    <property type="interactions" value="606"/>
</dbReference>
<dbReference type="OMA" id="KASYQEC"/>
<dbReference type="EnsemblMetazoa" id="PHUM596820-RA">
    <property type="protein sequence ID" value="PHUM596820-PA"/>
    <property type="gene ID" value="PHUM596820"/>
</dbReference>
<evidence type="ECO:0000256" key="2">
    <source>
        <dbReference type="ARBA" id="ARBA00004123"/>
    </source>
</evidence>
<dbReference type="KEGG" id="phu:Phum_PHUM596820"/>
<dbReference type="PROSITE" id="PS51184">
    <property type="entry name" value="JMJC"/>
    <property type="match status" value="1"/>
</dbReference>
<feature type="domain" description="JmjC" evidence="8">
    <location>
        <begin position="282"/>
        <end position="423"/>
    </location>
</feature>
<dbReference type="InParanoid" id="E0W2T0"/>
<dbReference type="EMBL" id="DS235879">
    <property type="protein sequence ID" value="EEB19936.1"/>
    <property type="molecule type" value="Genomic_DNA"/>
</dbReference>
<dbReference type="HOGENOM" id="CLU_016785_0_3_1"/>
<dbReference type="InterPro" id="IPR003347">
    <property type="entry name" value="JmjC_dom"/>
</dbReference>
<dbReference type="Proteomes" id="UP000009046">
    <property type="component" value="Unassembled WGS sequence"/>
</dbReference>
<reference evidence="9" key="2">
    <citation type="submission" date="2007-04" db="EMBL/GenBank/DDBJ databases">
        <title>The genome of the human body louse.</title>
        <authorList>
            <consortium name="The Human Body Louse Genome Consortium"/>
            <person name="Kirkness E."/>
            <person name="Walenz B."/>
            <person name="Hass B."/>
            <person name="Bruggner R."/>
            <person name="Strausberg R."/>
        </authorList>
    </citation>
    <scope>NUCLEOTIDE SEQUENCE</scope>
    <source>
        <strain evidence="9">USDA</strain>
    </source>
</reference>
<feature type="coiled-coil region" evidence="7">
    <location>
        <begin position="136"/>
        <end position="164"/>
    </location>
</feature>
<dbReference type="GO" id="GO:0046872">
    <property type="term" value="F:metal ion binding"/>
    <property type="evidence" value="ECO:0007669"/>
    <property type="project" value="UniProtKB-KW"/>
</dbReference>
<evidence type="ECO:0000259" key="8">
    <source>
        <dbReference type="PROSITE" id="PS51184"/>
    </source>
</evidence>
<dbReference type="SMART" id="SM00558">
    <property type="entry name" value="JmjC"/>
    <property type="match status" value="1"/>
</dbReference>
<evidence type="ECO:0000256" key="1">
    <source>
        <dbReference type="ARBA" id="ARBA00001954"/>
    </source>
</evidence>